<dbReference type="SUPFAM" id="SSF56645">
    <property type="entry name" value="Acyl-CoA dehydrogenase NM domain-like"/>
    <property type="match status" value="1"/>
</dbReference>
<dbReference type="Gene3D" id="1.20.140.10">
    <property type="entry name" value="Butyryl-CoA Dehydrogenase, subunit A, domain 3"/>
    <property type="match status" value="1"/>
</dbReference>
<evidence type="ECO:0000313" key="12">
    <source>
        <dbReference type="Proteomes" id="UP000030147"/>
    </source>
</evidence>
<dbReference type="GO" id="GO:0050660">
    <property type="term" value="F:flavin adenine dinucleotide binding"/>
    <property type="evidence" value="ECO:0007669"/>
    <property type="project" value="InterPro"/>
</dbReference>
<dbReference type="CDD" id="cd00567">
    <property type="entry name" value="ACAD"/>
    <property type="match status" value="1"/>
</dbReference>
<evidence type="ECO:0000256" key="2">
    <source>
        <dbReference type="ARBA" id="ARBA00009347"/>
    </source>
</evidence>
<dbReference type="PIRSF" id="PIRSF016578">
    <property type="entry name" value="HsaA"/>
    <property type="match status" value="1"/>
</dbReference>
<feature type="domain" description="Acyl-CoA oxidase/dehydrogenase middle" evidence="9">
    <location>
        <begin position="129"/>
        <end position="221"/>
    </location>
</feature>
<evidence type="ECO:0000313" key="11">
    <source>
        <dbReference type="EMBL" id="KGP71212.1"/>
    </source>
</evidence>
<dbReference type="InterPro" id="IPR009100">
    <property type="entry name" value="AcylCoA_DH/oxidase_NM_dom_sf"/>
</dbReference>
<feature type="domain" description="Acyl-CoA dehydrogenase/oxidase C-terminal" evidence="8">
    <location>
        <begin position="247"/>
        <end position="363"/>
    </location>
</feature>
<dbReference type="Pfam" id="PF02771">
    <property type="entry name" value="Acyl-CoA_dh_N"/>
    <property type="match status" value="1"/>
</dbReference>
<dbReference type="Gene3D" id="2.40.110.10">
    <property type="entry name" value="Butyryl-CoA Dehydrogenase, subunit A, domain 2"/>
    <property type="match status" value="1"/>
</dbReference>
<keyword evidence="4 6" id="KW-0274">FAD</keyword>
<dbReference type="EMBL" id="AVBF01000076">
    <property type="protein sequence ID" value="KGP71212.1"/>
    <property type="molecule type" value="Genomic_DNA"/>
</dbReference>
<evidence type="ECO:0000259" key="10">
    <source>
        <dbReference type="Pfam" id="PF02771"/>
    </source>
</evidence>
<dbReference type="Proteomes" id="UP000030147">
    <property type="component" value="Unassembled WGS sequence"/>
</dbReference>
<feature type="domain" description="Acyl-CoA dehydrogenase/oxidase N-terminal" evidence="10">
    <location>
        <begin position="12"/>
        <end position="100"/>
    </location>
</feature>
<gene>
    <name evidence="11" type="ORF">N782_20600</name>
</gene>
<reference evidence="11 12" key="1">
    <citation type="journal article" date="2015" name="Stand. Genomic Sci.">
        <title>High quality draft genome sequence of the moderately halophilic bacterium Pontibacillus yanchengensis Y32(T) and comparison among Pontibacillus genomes.</title>
        <authorList>
            <person name="Huang J."/>
            <person name="Qiao Z.X."/>
            <person name="Tang J.W."/>
            <person name="Wang G."/>
        </authorList>
    </citation>
    <scope>NUCLEOTIDE SEQUENCE [LARGE SCALE GENOMIC DNA]</scope>
    <source>
        <strain evidence="11 12">Y32</strain>
    </source>
</reference>
<feature type="region of interest" description="Disordered" evidence="7">
    <location>
        <begin position="125"/>
        <end position="153"/>
    </location>
</feature>
<comment type="cofactor">
    <cofactor evidence="1 6">
        <name>FAD</name>
        <dbReference type="ChEBI" id="CHEBI:57692"/>
    </cofactor>
</comment>
<dbReference type="Pfam" id="PF02770">
    <property type="entry name" value="Acyl-CoA_dh_M"/>
    <property type="match status" value="1"/>
</dbReference>
<dbReference type="InterPro" id="IPR013786">
    <property type="entry name" value="AcylCoA_DH/ox_N"/>
</dbReference>
<name>A0A0A2T5X3_9BACI</name>
<evidence type="ECO:0000256" key="5">
    <source>
        <dbReference type="ARBA" id="ARBA00023002"/>
    </source>
</evidence>
<evidence type="ECO:0000256" key="6">
    <source>
        <dbReference type="RuleBase" id="RU362125"/>
    </source>
</evidence>
<evidence type="ECO:0000256" key="4">
    <source>
        <dbReference type="ARBA" id="ARBA00022827"/>
    </source>
</evidence>
<dbReference type="RefSeq" id="WP_036823537.1">
    <property type="nucleotide sequence ID" value="NZ_AVBF01000076.1"/>
</dbReference>
<sequence length="392" mass="43959">MRNLYNNFIKTDRQRELFDLVDSLGESIKERALHADEKADFPEETLRDLKEIGYPALPLPHSNGGKDLSLYELLLIQERLAVADGSVALSIGWHMGIIMELRDEGLWSDEDFDALAHEIQKEQKVVNRAASEPATGSPTRGGRPETTAKKNGNTYNVTGRKTFTSMASVLDYYIVSAYVEEKDQVGWFLIDSRLDGVSIDYTWDTVGMRGTGSHDLVLNNVQLPEEKLVEMATKSKTPKGWLLHIPACYLGIAIAARNDAIDFAKSFQPNSLDTPISEVPHIRQKIGEMDLKLMNARHFMYSIADQWDRYPDDREQLGETLGAIKTVATNAANEIVDLAMRVAGGRGLSKNYLFEKYYRDVRAGLHNPPMDDAVIENLAKQAIQTAPKKKDE</sequence>
<accession>A0A0A2T5X3</accession>
<protein>
    <submittedName>
        <fullName evidence="11">Acyl-CoA dehydrogenase</fullName>
    </submittedName>
</protein>
<dbReference type="InterPro" id="IPR037069">
    <property type="entry name" value="AcylCoA_DH/ox_N_sf"/>
</dbReference>
<dbReference type="GO" id="GO:0003995">
    <property type="term" value="F:acyl-CoA dehydrogenase activity"/>
    <property type="evidence" value="ECO:0007669"/>
    <property type="project" value="TreeGrafter"/>
</dbReference>
<comment type="caution">
    <text evidence="11">The sequence shown here is derived from an EMBL/GenBank/DDBJ whole genome shotgun (WGS) entry which is preliminary data.</text>
</comment>
<dbReference type="InterPro" id="IPR046373">
    <property type="entry name" value="Acyl-CoA_Oxase/DH_mid-dom_sf"/>
</dbReference>
<keyword evidence="5 6" id="KW-0560">Oxidoreductase</keyword>
<dbReference type="FunFam" id="2.40.110.10:FF:000020">
    <property type="entry name" value="Putative acyl-CoA dehydrogenase YdbM"/>
    <property type="match status" value="1"/>
</dbReference>
<dbReference type="InterPro" id="IPR036250">
    <property type="entry name" value="AcylCo_DH-like_C"/>
</dbReference>
<evidence type="ECO:0000259" key="8">
    <source>
        <dbReference type="Pfam" id="PF00441"/>
    </source>
</evidence>
<evidence type="ECO:0000256" key="1">
    <source>
        <dbReference type="ARBA" id="ARBA00001974"/>
    </source>
</evidence>
<dbReference type="InterPro" id="IPR009075">
    <property type="entry name" value="AcylCo_DH/oxidase_C"/>
</dbReference>
<organism evidence="11 12">
    <name type="scientific">Pontibacillus yanchengensis Y32</name>
    <dbReference type="NCBI Taxonomy" id="1385514"/>
    <lineage>
        <taxon>Bacteria</taxon>
        <taxon>Bacillati</taxon>
        <taxon>Bacillota</taxon>
        <taxon>Bacilli</taxon>
        <taxon>Bacillales</taxon>
        <taxon>Bacillaceae</taxon>
        <taxon>Pontibacillus</taxon>
    </lineage>
</organism>
<dbReference type="InterPro" id="IPR006091">
    <property type="entry name" value="Acyl-CoA_Oxase/DH_mid-dom"/>
</dbReference>
<evidence type="ECO:0000256" key="3">
    <source>
        <dbReference type="ARBA" id="ARBA00022630"/>
    </source>
</evidence>
<dbReference type="Gene3D" id="1.10.540.10">
    <property type="entry name" value="Acyl-CoA dehydrogenase/oxidase, N-terminal domain"/>
    <property type="match status" value="1"/>
</dbReference>
<dbReference type="eggNOG" id="COG1960">
    <property type="taxonomic scope" value="Bacteria"/>
</dbReference>
<evidence type="ECO:0000256" key="7">
    <source>
        <dbReference type="SAM" id="MobiDB-lite"/>
    </source>
</evidence>
<dbReference type="Pfam" id="PF00441">
    <property type="entry name" value="Acyl-CoA_dh_1"/>
    <property type="match status" value="1"/>
</dbReference>
<dbReference type="AlphaFoldDB" id="A0A0A2T5X3"/>
<dbReference type="PANTHER" id="PTHR43884">
    <property type="entry name" value="ACYL-COA DEHYDROGENASE"/>
    <property type="match status" value="1"/>
</dbReference>
<dbReference type="PANTHER" id="PTHR43884:SF25">
    <property type="entry name" value="ACYL-COA DEHYDROGENASE YDBM-RELATED"/>
    <property type="match status" value="1"/>
</dbReference>
<evidence type="ECO:0000259" key="9">
    <source>
        <dbReference type="Pfam" id="PF02770"/>
    </source>
</evidence>
<comment type="similarity">
    <text evidence="2 6">Belongs to the acyl-CoA dehydrogenase family.</text>
</comment>
<proteinExistence type="inferred from homology"/>
<keyword evidence="12" id="KW-1185">Reference proteome</keyword>
<dbReference type="OrthoDB" id="9785203at2"/>
<keyword evidence="3 6" id="KW-0285">Flavoprotein</keyword>
<dbReference type="STRING" id="1385514.N782_20600"/>
<dbReference type="SUPFAM" id="SSF47203">
    <property type="entry name" value="Acyl-CoA dehydrogenase C-terminal domain-like"/>
    <property type="match status" value="1"/>
</dbReference>